<accession>A0ACB9T4B6</accession>
<evidence type="ECO:0000313" key="2">
    <source>
        <dbReference type="Proteomes" id="UP001056778"/>
    </source>
</evidence>
<name>A0ACB9T4B6_HOLOL</name>
<organism evidence="1 2">
    <name type="scientific">Holotrichia oblita</name>
    <name type="common">Chafer beetle</name>
    <dbReference type="NCBI Taxonomy" id="644536"/>
    <lineage>
        <taxon>Eukaryota</taxon>
        <taxon>Metazoa</taxon>
        <taxon>Ecdysozoa</taxon>
        <taxon>Arthropoda</taxon>
        <taxon>Hexapoda</taxon>
        <taxon>Insecta</taxon>
        <taxon>Pterygota</taxon>
        <taxon>Neoptera</taxon>
        <taxon>Endopterygota</taxon>
        <taxon>Coleoptera</taxon>
        <taxon>Polyphaga</taxon>
        <taxon>Scarabaeiformia</taxon>
        <taxon>Scarabaeidae</taxon>
        <taxon>Melolonthinae</taxon>
        <taxon>Holotrichia</taxon>
    </lineage>
</organism>
<comment type="caution">
    <text evidence="1">The sequence shown here is derived from an EMBL/GenBank/DDBJ whole genome shotgun (WGS) entry which is preliminary data.</text>
</comment>
<sequence length="94" mass="10256">MIASPVVLIVTGTVVFLIAFLGCFGAIRESHNMLIAFAVGLLVIFILELAVGIVAACYNGEFQDGLKLALRKSIDKYENVDADKQAWDNVQRKV</sequence>
<dbReference type="EMBL" id="CM043019">
    <property type="protein sequence ID" value="KAI4461590.1"/>
    <property type="molecule type" value="Genomic_DNA"/>
</dbReference>
<evidence type="ECO:0000313" key="1">
    <source>
        <dbReference type="EMBL" id="KAI4461590.1"/>
    </source>
</evidence>
<gene>
    <name evidence="1" type="ORF">MML48_5g00005163</name>
</gene>
<proteinExistence type="predicted"/>
<protein>
    <submittedName>
        <fullName evidence="1">Tetraspanin</fullName>
    </submittedName>
</protein>
<dbReference type="Proteomes" id="UP001056778">
    <property type="component" value="Chromosome 5"/>
</dbReference>
<keyword evidence="2" id="KW-1185">Reference proteome</keyword>
<reference evidence="1" key="1">
    <citation type="submission" date="2022-04" db="EMBL/GenBank/DDBJ databases">
        <title>Chromosome-scale genome assembly of Holotrichia oblita Faldermann.</title>
        <authorList>
            <person name="Rongchong L."/>
        </authorList>
    </citation>
    <scope>NUCLEOTIDE SEQUENCE</scope>
    <source>
        <strain evidence="1">81SQS9</strain>
    </source>
</reference>